<dbReference type="PRINTS" id="PR00465">
    <property type="entry name" value="EP450IV"/>
</dbReference>
<evidence type="ECO:0000256" key="7">
    <source>
        <dbReference type="PIRSR" id="PIRSR602403-1"/>
    </source>
</evidence>
<name>A0AAN6LTY0_9PLEO</name>
<evidence type="ECO:0000256" key="3">
    <source>
        <dbReference type="ARBA" id="ARBA00022723"/>
    </source>
</evidence>
<evidence type="ECO:0000256" key="8">
    <source>
        <dbReference type="SAM" id="Phobius"/>
    </source>
</evidence>
<comment type="similarity">
    <text evidence="2">Belongs to the cytochrome P450 family.</text>
</comment>
<dbReference type="PANTHER" id="PTHR24305">
    <property type="entry name" value="CYTOCHROME P450"/>
    <property type="match status" value="1"/>
</dbReference>
<evidence type="ECO:0000256" key="1">
    <source>
        <dbReference type="ARBA" id="ARBA00001971"/>
    </source>
</evidence>
<evidence type="ECO:0000313" key="10">
    <source>
        <dbReference type="Proteomes" id="UP001280581"/>
    </source>
</evidence>
<dbReference type="GO" id="GO:0020037">
    <property type="term" value="F:heme binding"/>
    <property type="evidence" value="ECO:0007669"/>
    <property type="project" value="InterPro"/>
</dbReference>
<dbReference type="SUPFAM" id="SSF48264">
    <property type="entry name" value="Cytochrome P450"/>
    <property type="match status" value="1"/>
</dbReference>
<comment type="caution">
    <text evidence="9">The sequence shown here is derived from an EMBL/GenBank/DDBJ whole genome shotgun (WGS) entry which is preliminary data.</text>
</comment>
<evidence type="ECO:0000256" key="4">
    <source>
        <dbReference type="ARBA" id="ARBA00023002"/>
    </source>
</evidence>
<dbReference type="InterPro" id="IPR001128">
    <property type="entry name" value="Cyt_P450"/>
</dbReference>
<keyword evidence="8" id="KW-1133">Transmembrane helix</keyword>
<protein>
    <recommendedName>
        <fullName evidence="11">Cytochrome P450</fullName>
    </recommendedName>
</protein>
<evidence type="ECO:0000256" key="2">
    <source>
        <dbReference type="ARBA" id="ARBA00010617"/>
    </source>
</evidence>
<dbReference type="Proteomes" id="UP001280581">
    <property type="component" value="Unassembled WGS sequence"/>
</dbReference>
<proteinExistence type="inferred from homology"/>
<dbReference type="InterPro" id="IPR002403">
    <property type="entry name" value="Cyt_P450_E_grp-IV"/>
</dbReference>
<dbReference type="GO" id="GO:0005506">
    <property type="term" value="F:iron ion binding"/>
    <property type="evidence" value="ECO:0007669"/>
    <property type="project" value="InterPro"/>
</dbReference>
<keyword evidence="3 7" id="KW-0479">Metal-binding</keyword>
<keyword evidence="5 7" id="KW-0408">Iron</keyword>
<organism evidence="9 10">
    <name type="scientific">Pseudopithomyces chartarum</name>
    <dbReference type="NCBI Taxonomy" id="1892770"/>
    <lineage>
        <taxon>Eukaryota</taxon>
        <taxon>Fungi</taxon>
        <taxon>Dikarya</taxon>
        <taxon>Ascomycota</taxon>
        <taxon>Pezizomycotina</taxon>
        <taxon>Dothideomycetes</taxon>
        <taxon>Pleosporomycetidae</taxon>
        <taxon>Pleosporales</taxon>
        <taxon>Massarineae</taxon>
        <taxon>Didymosphaeriaceae</taxon>
        <taxon>Pseudopithomyces</taxon>
    </lineage>
</organism>
<reference evidence="9 10" key="1">
    <citation type="submission" date="2021-02" db="EMBL/GenBank/DDBJ databases">
        <title>Genome assembly of Pseudopithomyces chartarum.</title>
        <authorList>
            <person name="Jauregui R."/>
            <person name="Singh J."/>
            <person name="Voisey C."/>
        </authorList>
    </citation>
    <scope>NUCLEOTIDE SEQUENCE [LARGE SCALE GENOMIC DNA]</scope>
    <source>
        <strain evidence="9 10">AGR01</strain>
    </source>
</reference>
<comment type="cofactor">
    <cofactor evidence="1 7">
        <name>heme</name>
        <dbReference type="ChEBI" id="CHEBI:30413"/>
    </cofactor>
</comment>
<keyword evidence="7" id="KW-0349">Heme</keyword>
<feature type="binding site" description="axial binding residue" evidence="7">
    <location>
        <position position="114"/>
    </location>
    <ligand>
        <name>heme</name>
        <dbReference type="ChEBI" id="CHEBI:30413"/>
    </ligand>
    <ligandPart>
        <name>Fe</name>
        <dbReference type="ChEBI" id="CHEBI:18248"/>
    </ligandPart>
</feature>
<accession>A0AAN6LTY0</accession>
<dbReference type="AlphaFoldDB" id="A0AAN6LTY0"/>
<keyword evidence="10" id="KW-1185">Reference proteome</keyword>
<evidence type="ECO:0000313" key="9">
    <source>
        <dbReference type="EMBL" id="KAK3203053.1"/>
    </source>
</evidence>
<keyword evidence="4" id="KW-0560">Oxidoreductase</keyword>
<gene>
    <name evidence="9" type="ORF">GRF29_112g28606</name>
</gene>
<evidence type="ECO:0000256" key="6">
    <source>
        <dbReference type="ARBA" id="ARBA00023033"/>
    </source>
</evidence>
<dbReference type="GO" id="GO:0004497">
    <property type="term" value="F:monooxygenase activity"/>
    <property type="evidence" value="ECO:0007669"/>
    <property type="project" value="UniProtKB-KW"/>
</dbReference>
<dbReference type="InterPro" id="IPR050121">
    <property type="entry name" value="Cytochrome_P450_monoxygenase"/>
</dbReference>
<dbReference type="PANTHER" id="PTHR24305:SF157">
    <property type="entry name" value="N-ACETYLTRYPTOPHAN 6-HYDROXYLASE IVOC-RELATED"/>
    <property type="match status" value="1"/>
</dbReference>
<evidence type="ECO:0008006" key="11">
    <source>
        <dbReference type="Google" id="ProtNLM"/>
    </source>
</evidence>
<keyword evidence="6" id="KW-0503">Monooxygenase</keyword>
<keyword evidence="8" id="KW-0812">Transmembrane</keyword>
<feature type="transmembrane region" description="Helical" evidence="8">
    <location>
        <begin position="110"/>
        <end position="132"/>
    </location>
</feature>
<dbReference type="Pfam" id="PF00067">
    <property type="entry name" value="p450"/>
    <property type="match status" value="1"/>
</dbReference>
<dbReference type="InterPro" id="IPR036396">
    <property type="entry name" value="Cyt_P450_sf"/>
</dbReference>
<dbReference type="EMBL" id="WVTA01000011">
    <property type="protein sequence ID" value="KAK3203053.1"/>
    <property type="molecule type" value="Genomic_DNA"/>
</dbReference>
<keyword evidence="8" id="KW-0472">Membrane</keyword>
<dbReference type="GO" id="GO:0016705">
    <property type="term" value="F:oxidoreductase activity, acting on paired donors, with incorporation or reduction of molecular oxygen"/>
    <property type="evidence" value="ECO:0007669"/>
    <property type="project" value="InterPro"/>
</dbReference>
<dbReference type="Gene3D" id="1.10.630.10">
    <property type="entry name" value="Cytochrome P450"/>
    <property type="match status" value="1"/>
</dbReference>
<evidence type="ECO:0000256" key="5">
    <source>
        <dbReference type="ARBA" id="ARBA00023004"/>
    </source>
</evidence>
<sequence>MQKLRDELSKAGYPEALKDLEQLPYLSAVIHEANRLSFGLTGRNTRVAPEPEVLQYKQHVLPPGTAISMTTLCVHTNEKIFPDPWTFNPDRFLGRDGLARRKYMMSMGRGTYKCIGINLANAEMCMAIAAIARYEMKLYDTDEDDVRFQYDYHVAYPKLDTKGVRVQIMSKL</sequence>